<feature type="compositionally biased region" description="Polar residues" evidence="9">
    <location>
        <begin position="298"/>
        <end position="317"/>
    </location>
</feature>
<dbReference type="PROSITE" id="PS50262">
    <property type="entry name" value="G_PROTEIN_RECEP_F1_2"/>
    <property type="match status" value="1"/>
</dbReference>
<dbReference type="AlphaFoldDB" id="A0A0R3SHD8"/>
<dbReference type="GO" id="GO:0005886">
    <property type="term" value="C:plasma membrane"/>
    <property type="evidence" value="ECO:0007669"/>
    <property type="project" value="UniProtKB-SubCell"/>
</dbReference>
<feature type="transmembrane region" description="Helical" evidence="10">
    <location>
        <begin position="132"/>
        <end position="154"/>
    </location>
</feature>
<keyword evidence="4 10" id="KW-1133">Transmembrane helix</keyword>
<dbReference type="InterPro" id="IPR017452">
    <property type="entry name" value="GPCR_Rhodpsn_7TM"/>
</dbReference>
<reference evidence="12 13" key="2">
    <citation type="submission" date="2018-11" db="EMBL/GenBank/DDBJ databases">
        <authorList>
            <consortium name="Pathogen Informatics"/>
        </authorList>
    </citation>
    <scope>NUCLEOTIDE SEQUENCE [LARGE SCALE GENOMIC DNA]</scope>
</reference>
<feature type="transmembrane region" description="Helical" evidence="10">
    <location>
        <begin position="428"/>
        <end position="449"/>
    </location>
</feature>
<evidence type="ECO:0000259" key="11">
    <source>
        <dbReference type="PROSITE" id="PS50262"/>
    </source>
</evidence>
<evidence type="ECO:0000256" key="9">
    <source>
        <dbReference type="SAM" id="MobiDB-lite"/>
    </source>
</evidence>
<evidence type="ECO:0000313" key="13">
    <source>
        <dbReference type="Proteomes" id="UP000274504"/>
    </source>
</evidence>
<protein>
    <submittedName>
        <fullName evidence="14">G_PROTEIN_RECEP_F1_2 domain-containing protein</fullName>
    </submittedName>
</protein>
<evidence type="ECO:0000256" key="1">
    <source>
        <dbReference type="ARBA" id="ARBA00004651"/>
    </source>
</evidence>
<evidence type="ECO:0000256" key="8">
    <source>
        <dbReference type="ARBA" id="ARBA00023224"/>
    </source>
</evidence>
<dbReference type="Proteomes" id="UP000274504">
    <property type="component" value="Unassembled WGS sequence"/>
</dbReference>
<reference evidence="14" key="1">
    <citation type="submission" date="2017-02" db="UniProtKB">
        <authorList>
            <consortium name="WormBaseParasite"/>
        </authorList>
    </citation>
    <scope>IDENTIFICATION</scope>
</reference>
<evidence type="ECO:0000256" key="6">
    <source>
        <dbReference type="ARBA" id="ARBA00023136"/>
    </source>
</evidence>
<dbReference type="GO" id="GO:0004930">
    <property type="term" value="F:G protein-coupled receptor activity"/>
    <property type="evidence" value="ECO:0007669"/>
    <property type="project" value="UniProtKB-KW"/>
</dbReference>
<feature type="transmembrane region" description="Helical" evidence="10">
    <location>
        <begin position="13"/>
        <end position="39"/>
    </location>
</feature>
<feature type="transmembrane region" description="Helical" evidence="10">
    <location>
        <begin position="186"/>
        <end position="210"/>
    </location>
</feature>
<dbReference type="OrthoDB" id="10042731at2759"/>
<dbReference type="PRINTS" id="PR00237">
    <property type="entry name" value="GPCRRHODOPSN"/>
</dbReference>
<keyword evidence="7" id="KW-0675">Receptor</keyword>
<dbReference type="PANTHER" id="PTHR24248">
    <property type="entry name" value="ADRENERGIC RECEPTOR-RELATED G-PROTEIN COUPLED RECEPTOR"/>
    <property type="match status" value="1"/>
</dbReference>
<dbReference type="STRING" id="6216.A0A0R3SHD8"/>
<dbReference type="EMBL" id="UYSG01001633">
    <property type="protein sequence ID" value="VDL47877.1"/>
    <property type="molecule type" value="Genomic_DNA"/>
</dbReference>
<dbReference type="CDD" id="cd00637">
    <property type="entry name" value="7tm_classA_rhodopsin-like"/>
    <property type="match status" value="1"/>
</dbReference>
<evidence type="ECO:0000256" key="10">
    <source>
        <dbReference type="SAM" id="Phobius"/>
    </source>
</evidence>
<dbReference type="Gene3D" id="1.20.1070.10">
    <property type="entry name" value="Rhodopsin 7-helix transmembrane proteins"/>
    <property type="match status" value="2"/>
</dbReference>
<proteinExistence type="predicted"/>
<name>A0A0R3SHD8_HYMDI</name>
<feature type="transmembrane region" description="Helical" evidence="10">
    <location>
        <begin position="51"/>
        <end position="68"/>
    </location>
</feature>
<evidence type="ECO:0000313" key="14">
    <source>
        <dbReference type="WBParaSite" id="HDID_0000435301-mRNA-1"/>
    </source>
</evidence>
<comment type="subcellular location">
    <subcellularLocation>
        <location evidence="1">Cell membrane</location>
        <topology evidence="1">Multi-pass membrane protein</topology>
    </subcellularLocation>
</comment>
<evidence type="ECO:0000313" key="12">
    <source>
        <dbReference type="EMBL" id="VDL47877.1"/>
    </source>
</evidence>
<sequence>MSMNTTLQYDLPWLLKCSIGAIFTLGILIEGLVIFVALIRSKKYLARPTRIFLLNVAIVDLLTGIFIVPPLTVIEISAHSRIFNQFFYLYWLTIGGLLLNARVLALVFVALDRYLAICHPIRYSNLLTFSRARLGLILAWGLALALLLPQLAVFTTELVGLPRNVTEAPIQPYDWSYTTSSALRGILVFMFFVRFVFPIAVTFVIDVLALRIAIESSSGFRQGVLRVKEPDASAKTDENYNGCPNNSYRPRAIGNKRTTLMRIHRGNYMTEGTKDLFAQLPGTNRSLSRRTAVLPNLSFTSTHSSEPGSKSLSSNDVETNRPRFQGGDKERTAAAAVRKVVTPSPDSDKSLECESTSQESQSQHRVAWWRSSRTESRFKFHRKKSKDLGSLIPFTLLLAAFVLFSFPYQCLQVFKALWSRLSLPSEVIAHLYWLACANALVNPVILTFWSSACRAKVLHLISCGRFHHNQAAIKRLIIASFGTANLPYGRQVHPQLNSE</sequence>
<dbReference type="SUPFAM" id="SSF81321">
    <property type="entry name" value="Family A G protein-coupled receptor-like"/>
    <property type="match status" value="1"/>
</dbReference>
<dbReference type="PANTHER" id="PTHR24248:SF192">
    <property type="entry name" value="G-PROTEIN COUPLED RECEPTORS FAMILY 1 PROFILE DOMAIN-CONTAINING PROTEIN"/>
    <property type="match status" value="1"/>
</dbReference>
<feature type="transmembrane region" description="Helical" evidence="10">
    <location>
        <begin position="388"/>
        <end position="408"/>
    </location>
</feature>
<gene>
    <name evidence="12" type="ORF">HDID_LOCUS4351</name>
</gene>
<dbReference type="WBParaSite" id="HDID_0000435301-mRNA-1">
    <property type="protein sequence ID" value="HDID_0000435301-mRNA-1"/>
    <property type="gene ID" value="HDID_0000435301"/>
</dbReference>
<evidence type="ECO:0000256" key="4">
    <source>
        <dbReference type="ARBA" id="ARBA00022989"/>
    </source>
</evidence>
<keyword evidence="2" id="KW-1003">Cell membrane</keyword>
<accession>A0A0R3SHD8</accession>
<evidence type="ECO:0000256" key="2">
    <source>
        <dbReference type="ARBA" id="ARBA00022475"/>
    </source>
</evidence>
<dbReference type="Pfam" id="PF00001">
    <property type="entry name" value="7tm_1"/>
    <property type="match status" value="1"/>
</dbReference>
<keyword evidence="3 10" id="KW-0812">Transmembrane</keyword>
<evidence type="ECO:0000256" key="3">
    <source>
        <dbReference type="ARBA" id="ARBA00022692"/>
    </source>
</evidence>
<keyword evidence="8" id="KW-0807">Transducer</keyword>
<organism evidence="14">
    <name type="scientific">Hymenolepis diminuta</name>
    <name type="common">Rat tapeworm</name>
    <dbReference type="NCBI Taxonomy" id="6216"/>
    <lineage>
        <taxon>Eukaryota</taxon>
        <taxon>Metazoa</taxon>
        <taxon>Spiralia</taxon>
        <taxon>Lophotrochozoa</taxon>
        <taxon>Platyhelminthes</taxon>
        <taxon>Cestoda</taxon>
        <taxon>Eucestoda</taxon>
        <taxon>Cyclophyllidea</taxon>
        <taxon>Hymenolepididae</taxon>
        <taxon>Hymenolepis</taxon>
    </lineage>
</organism>
<feature type="domain" description="G-protein coupled receptors family 1 profile" evidence="11">
    <location>
        <begin position="30"/>
        <end position="446"/>
    </location>
</feature>
<evidence type="ECO:0000256" key="7">
    <source>
        <dbReference type="ARBA" id="ARBA00023170"/>
    </source>
</evidence>
<feature type="region of interest" description="Disordered" evidence="9">
    <location>
        <begin position="298"/>
        <end position="358"/>
    </location>
</feature>
<dbReference type="InterPro" id="IPR000276">
    <property type="entry name" value="GPCR_Rhodpsn"/>
</dbReference>
<feature type="compositionally biased region" description="Basic and acidic residues" evidence="9">
    <location>
        <begin position="318"/>
        <end position="332"/>
    </location>
</feature>
<evidence type="ECO:0000256" key="5">
    <source>
        <dbReference type="ARBA" id="ARBA00023040"/>
    </source>
</evidence>
<keyword evidence="6 10" id="KW-0472">Membrane</keyword>
<feature type="transmembrane region" description="Helical" evidence="10">
    <location>
        <begin position="88"/>
        <end position="111"/>
    </location>
</feature>
<keyword evidence="5" id="KW-0297">G-protein coupled receptor</keyword>